<keyword evidence="2" id="KW-0479">Metal-binding</keyword>
<sequence length="173" mass="19494">MDVFIGLPGRLHNARVFWNSPLFGRLTDEVNPLLPPEYHIIGEAAYPLKTYLMTPFSDTGYLDHSQTTYNVCFSYVQSITKRVFASLEEKFRRLKCLDVVDLELANNIITAACVLHNFISDHNDVSGLEEEEDIYDENDDRGNTELAVDESAGGAAAIQKRNTIVNLLHKTSK</sequence>
<keyword evidence="5" id="KW-1185">Reference proteome</keyword>
<organism evidence="4 5">
    <name type="scientific">Rhamnusium bicolor</name>
    <dbReference type="NCBI Taxonomy" id="1586634"/>
    <lineage>
        <taxon>Eukaryota</taxon>
        <taxon>Metazoa</taxon>
        <taxon>Ecdysozoa</taxon>
        <taxon>Arthropoda</taxon>
        <taxon>Hexapoda</taxon>
        <taxon>Insecta</taxon>
        <taxon>Pterygota</taxon>
        <taxon>Neoptera</taxon>
        <taxon>Endopterygota</taxon>
        <taxon>Coleoptera</taxon>
        <taxon>Polyphaga</taxon>
        <taxon>Cucujiformia</taxon>
        <taxon>Chrysomeloidea</taxon>
        <taxon>Cerambycidae</taxon>
        <taxon>Lepturinae</taxon>
        <taxon>Rhagiini</taxon>
        <taxon>Rhamnusium</taxon>
    </lineage>
</organism>
<dbReference type="Pfam" id="PF13359">
    <property type="entry name" value="DDE_Tnp_4"/>
    <property type="match status" value="1"/>
</dbReference>
<evidence type="ECO:0000313" key="5">
    <source>
        <dbReference type="Proteomes" id="UP001162156"/>
    </source>
</evidence>
<gene>
    <name evidence="4" type="ORF">NQ314_021367</name>
</gene>
<dbReference type="GO" id="GO:0046872">
    <property type="term" value="F:metal ion binding"/>
    <property type="evidence" value="ECO:0007669"/>
    <property type="project" value="UniProtKB-KW"/>
</dbReference>
<dbReference type="InterPro" id="IPR027806">
    <property type="entry name" value="HARBI1_dom"/>
</dbReference>
<dbReference type="EMBL" id="JANEYF010005951">
    <property type="protein sequence ID" value="KAJ8926278.1"/>
    <property type="molecule type" value="Genomic_DNA"/>
</dbReference>
<evidence type="ECO:0000256" key="1">
    <source>
        <dbReference type="ARBA" id="ARBA00001968"/>
    </source>
</evidence>
<feature type="domain" description="DDE Tnp4" evidence="3">
    <location>
        <begin position="2"/>
        <end position="117"/>
    </location>
</feature>
<dbReference type="AlphaFoldDB" id="A0AAV8WIT8"/>
<proteinExistence type="predicted"/>
<evidence type="ECO:0000259" key="3">
    <source>
        <dbReference type="Pfam" id="PF13359"/>
    </source>
</evidence>
<evidence type="ECO:0000256" key="2">
    <source>
        <dbReference type="ARBA" id="ARBA00022723"/>
    </source>
</evidence>
<accession>A0AAV8WIT8</accession>
<evidence type="ECO:0000313" key="4">
    <source>
        <dbReference type="EMBL" id="KAJ8926278.1"/>
    </source>
</evidence>
<comment type="cofactor">
    <cofactor evidence="1">
        <name>a divalent metal cation</name>
        <dbReference type="ChEBI" id="CHEBI:60240"/>
    </cofactor>
</comment>
<comment type="caution">
    <text evidence="4">The sequence shown here is derived from an EMBL/GenBank/DDBJ whole genome shotgun (WGS) entry which is preliminary data.</text>
</comment>
<protein>
    <recommendedName>
        <fullName evidence="3">DDE Tnp4 domain-containing protein</fullName>
    </recommendedName>
</protein>
<reference evidence="4" key="1">
    <citation type="journal article" date="2023" name="Insect Mol. Biol.">
        <title>Genome sequencing provides insights into the evolution of gene families encoding plant cell wall-degrading enzymes in longhorned beetles.</title>
        <authorList>
            <person name="Shin N.R."/>
            <person name="Okamura Y."/>
            <person name="Kirsch R."/>
            <person name="Pauchet Y."/>
        </authorList>
    </citation>
    <scope>NUCLEOTIDE SEQUENCE</scope>
    <source>
        <strain evidence="4">RBIC_L_NR</strain>
    </source>
</reference>
<name>A0AAV8WIT8_9CUCU</name>
<dbReference type="Proteomes" id="UP001162156">
    <property type="component" value="Unassembled WGS sequence"/>
</dbReference>